<dbReference type="Proteomes" id="UP000247702">
    <property type="component" value="Unassembled WGS sequence"/>
</dbReference>
<comment type="caution">
    <text evidence="1">The sequence shown here is derived from an EMBL/GenBank/DDBJ whole genome shotgun (WGS) entry which is preliminary data.</text>
</comment>
<evidence type="ECO:0000313" key="1">
    <source>
        <dbReference type="EMBL" id="GBC05476.1"/>
    </source>
</evidence>
<organism evidence="1 2">
    <name type="scientific">Rhizophagus clarus</name>
    <dbReference type="NCBI Taxonomy" id="94130"/>
    <lineage>
        <taxon>Eukaryota</taxon>
        <taxon>Fungi</taxon>
        <taxon>Fungi incertae sedis</taxon>
        <taxon>Mucoromycota</taxon>
        <taxon>Glomeromycotina</taxon>
        <taxon>Glomeromycetes</taxon>
        <taxon>Glomerales</taxon>
        <taxon>Glomeraceae</taxon>
        <taxon>Rhizophagus</taxon>
    </lineage>
</organism>
<dbReference type="EMBL" id="BEXD01004009">
    <property type="protein sequence ID" value="GBC05476.1"/>
    <property type="molecule type" value="Genomic_DNA"/>
</dbReference>
<dbReference type="AlphaFoldDB" id="A0A2Z6RRE7"/>
<name>A0A2Z6RRE7_9GLOM</name>
<gene>
    <name evidence="1" type="ORF">RclHR1_06240012</name>
</gene>
<proteinExistence type="predicted"/>
<protein>
    <submittedName>
        <fullName evidence="1">Uncharacterized protein</fullName>
    </submittedName>
</protein>
<evidence type="ECO:0000313" key="2">
    <source>
        <dbReference type="Proteomes" id="UP000247702"/>
    </source>
</evidence>
<reference evidence="1 2" key="1">
    <citation type="submission" date="2017-11" db="EMBL/GenBank/DDBJ databases">
        <title>The genome of Rhizophagus clarus HR1 reveals common genetic basis of auxotrophy among arbuscular mycorrhizal fungi.</title>
        <authorList>
            <person name="Kobayashi Y."/>
        </authorList>
    </citation>
    <scope>NUCLEOTIDE SEQUENCE [LARGE SCALE GENOMIC DNA]</scope>
    <source>
        <strain evidence="1 2">HR1</strain>
    </source>
</reference>
<sequence length="247" mass="27403">MVNDPPKLSVTLEENKSSPNDIKIINEYGQILQSSAYGNCIFFNGTLLPDLNFNNGGAYSLEFESNDSGIVFFIGDTDSEMNWNLTIPQGNNLSDVGVLPSIIDDPPVNTSNDNGKQTIGINILTPRTVTKQVEEPSLTLADVFSNVGGYLSIWGIFAFFFGCSKMDPFEFVSRFVFIKQDMAKLLKELEKKRDRSANLNFLEGGGKCIDGVTETSNLNNQTGFKVLLENYYVETDYYKHAVKPADV</sequence>
<keyword evidence="2" id="KW-1185">Reference proteome</keyword>
<accession>A0A2Z6RRE7</accession>